<sequence length="346" mass="39972">MTTSGSNGSTCRAQATTGDRANTLLEQQQTPEVHRRRCTRMARADSARWKARSCHGPCTTCQAENPDSLDTMKDYFRRFRAARQKTIEGAEYEALQRSWCAMIKRWNRMQYMGQSFVSWLLYREEILKEYSLTELRERVCENAWAEDRSCYVQLREGCRVCGESRRPTQDEWAQHVAERPLSAAESAWIAKYERTLSNISNTAFHGGSRTPRSARSASPACARPRTRSRSPRGAPRELSPSRGRNHSRERHLEHHGGDWRVAPTYPPREGTQANERGIYVRQEQPWRSDGRERTRGWDPYDRRFDPLSRESRPPNQQSAEERYGGTVPVFAAHDAEKIALRGLRHS</sequence>
<reference evidence="2 3" key="1">
    <citation type="submission" date="2013-11" db="EMBL/GenBank/DDBJ databases">
        <title>The Genome Sequence of Phytophthora parasitica P1976.</title>
        <authorList>
            <consortium name="The Broad Institute Genomics Platform"/>
            <person name="Russ C."/>
            <person name="Tyler B."/>
            <person name="Panabieres F."/>
            <person name="Shan W."/>
            <person name="Tripathy S."/>
            <person name="Grunwald N."/>
            <person name="Machado M."/>
            <person name="Johnson C.S."/>
            <person name="Walker B."/>
            <person name="Young S."/>
            <person name="Zeng Q."/>
            <person name="Gargeya S."/>
            <person name="Fitzgerald M."/>
            <person name="Haas B."/>
            <person name="Abouelleil A."/>
            <person name="Allen A.W."/>
            <person name="Alvarado L."/>
            <person name="Arachchi H.M."/>
            <person name="Berlin A.M."/>
            <person name="Chapman S.B."/>
            <person name="Gainer-Dewar J."/>
            <person name="Goldberg J."/>
            <person name="Griggs A."/>
            <person name="Gujja S."/>
            <person name="Hansen M."/>
            <person name="Howarth C."/>
            <person name="Imamovic A."/>
            <person name="Ireland A."/>
            <person name="Larimer J."/>
            <person name="McCowan C."/>
            <person name="Murphy C."/>
            <person name="Pearson M."/>
            <person name="Poon T.W."/>
            <person name="Priest M."/>
            <person name="Roberts A."/>
            <person name="Saif S."/>
            <person name="Shea T."/>
            <person name="Sisk P."/>
            <person name="Sykes S."/>
            <person name="Wortman J."/>
            <person name="Nusbaum C."/>
            <person name="Birren B."/>
        </authorList>
    </citation>
    <scope>NUCLEOTIDE SEQUENCE [LARGE SCALE GENOMIC DNA]</scope>
    <source>
        <strain evidence="2 3">P1976</strain>
    </source>
</reference>
<proteinExistence type="predicted"/>
<dbReference type="AlphaFoldDB" id="A0A081AIN2"/>
<accession>A0A081AIN2</accession>
<gene>
    <name evidence="2" type="ORF">F444_06401</name>
</gene>
<feature type="region of interest" description="Disordered" evidence="1">
    <location>
        <begin position="1"/>
        <end position="32"/>
    </location>
</feature>
<feature type="compositionally biased region" description="Low complexity" evidence="1">
    <location>
        <begin position="207"/>
        <end position="223"/>
    </location>
</feature>
<evidence type="ECO:0000313" key="2">
    <source>
        <dbReference type="EMBL" id="ETO78743.1"/>
    </source>
</evidence>
<evidence type="ECO:0000313" key="3">
    <source>
        <dbReference type="Proteomes" id="UP000028582"/>
    </source>
</evidence>
<feature type="region of interest" description="Disordered" evidence="1">
    <location>
        <begin position="201"/>
        <end position="328"/>
    </location>
</feature>
<dbReference type="EMBL" id="ANJA01001182">
    <property type="protein sequence ID" value="ETO78743.1"/>
    <property type="molecule type" value="Genomic_DNA"/>
</dbReference>
<organism evidence="2 3">
    <name type="scientific">Phytophthora nicotianae P1976</name>
    <dbReference type="NCBI Taxonomy" id="1317066"/>
    <lineage>
        <taxon>Eukaryota</taxon>
        <taxon>Sar</taxon>
        <taxon>Stramenopiles</taxon>
        <taxon>Oomycota</taxon>
        <taxon>Peronosporomycetes</taxon>
        <taxon>Peronosporales</taxon>
        <taxon>Peronosporaceae</taxon>
        <taxon>Phytophthora</taxon>
    </lineage>
</organism>
<evidence type="ECO:0000256" key="1">
    <source>
        <dbReference type="SAM" id="MobiDB-lite"/>
    </source>
</evidence>
<dbReference type="OrthoDB" id="110534at2759"/>
<feature type="compositionally biased region" description="Polar residues" evidence="1">
    <location>
        <begin position="1"/>
        <end position="31"/>
    </location>
</feature>
<protein>
    <submittedName>
        <fullName evidence="2">Uncharacterized protein</fullName>
    </submittedName>
</protein>
<feature type="compositionally biased region" description="Basic and acidic residues" evidence="1">
    <location>
        <begin position="284"/>
        <end position="312"/>
    </location>
</feature>
<name>A0A081AIN2_PHYNI</name>
<dbReference type="Proteomes" id="UP000028582">
    <property type="component" value="Unassembled WGS sequence"/>
</dbReference>
<comment type="caution">
    <text evidence="2">The sequence shown here is derived from an EMBL/GenBank/DDBJ whole genome shotgun (WGS) entry which is preliminary data.</text>
</comment>